<feature type="region of interest" description="Disordered" evidence="15">
    <location>
        <begin position="1186"/>
        <end position="1205"/>
    </location>
</feature>
<evidence type="ECO:0000256" key="15">
    <source>
        <dbReference type="SAM" id="MobiDB-lite"/>
    </source>
</evidence>
<evidence type="ECO:0000256" key="13">
    <source>
        <dbReference type="ARBA" id="ARBA00071582"/>
    </source>
</evidence>
<feature type="region of interest" description="Disordered" evidence="15">
    <location>
        <begin position="304"/>
        <end position="332"/>
    </location>
</feature>
<evidence type="ECO:0000313" key="19">
    <source>
        <dbReference type="Proteomes" id="UP000187455"/>
    </source>
</evidence>
<proteinExistence type="inferred from homology"/>
<feature type="region of interest" description="Disordered" evidence="15">
    <location>
        <begin position="424"/>
        <end position="474"/>
    </location>
</feature>
<comment type="caution">
    <text evidence="18">The sequence shown here is derived from an EMBL/GenBank/DDBJ whole genome shotgun (WGS) entry which is preliminary data.</text>
</comment>
<keyword evidence="19" id="KW-1185">Reference proteome</keyword>
<feature type="compositionally biased region" description="Polar residues" evidence="15">
    <location>
        <begin position="489"/>
        <end position="506"/>
    </location>
</feature>
<evidence type="ECO:0000256" key="12">
    <source>
        <dbReference type="ARBA" id="ARBA00041763"/>
    </source>
</evidence>
<name>A0A1R0H4E3_9FUNG</name>
<dbReference type="PROSITE" id="PS00903">
    <property type="entry name" value="CYT_DCMP_DEAMINASES_1"/>
    <property type="match status" value="1"/>
</dbReference>
<feature type="domain" description="CMP/dCMP-type deaminase" evidence="17">
    <location>
        <begin position="162"/>
        <end position="301"/>
    </location>
</feature>
<sequence>MLALIVGPICSGKSLVADYLTSQKGFMLISLRKEIDRLLTTDTDYSFDSVEEINDFVTKRWQEDFCITNLTLLDEIDLLRDKKQSVETITLLGFLEISENTRIRRNAFNIDSSEESYPALVSQAEISRSADLLVYNDFPSISTLNNHLDSLNITSTERLRPSWDTYFMKIAEMASHRSNCMKRRVGCVLVQNSQILATGYNGTPRLLPNCNEGGCPRCNQGIGSGNNLDDCLCLHAEENAIIQAGSKLISNSNTTLYCNTCPCLGCAKKIVQAGITQVVFSKNYAVDSKTASIFSQANIMNHHSDSGSYNDNSDTDTSNSGNSSDSESPPLTVEFEYNGYEKDLKDEADLFSARKFTKKRKTKEDSMLGVFGSSSDSEHKHTPSHSKKMPKENKVNFVNSKADKDDDDYSEFDRPSFRQSFISTEQPLSNGPQFSDSPFTSHQGLGFHSTPSNNFDNSPKKSFNSLKNPGSGVEDFSKSHFVKSKMYPNDSNTLNTKKQAPGNDSFSAKPGSSVAWKMMQKMGYSSGKGLGPEESGIVNPIETKQRPGKIGIAYKGFKEKPSTSDQIEKILNPSSATKSSNKPNKKTPSFLSRGVDKVEESTIELMLSKIELQAIDAGILSQESSSTDLKIKTNISDIESKSKLDLVSNMQLEIQLGISLSSDRYNQLTFDKKIEQRRLEQLTKEESQVQEKISKKTIYNDMLNSLLQKLLHSQTLLDELVKEIDGRQVVLNNFENSDAFDSQSQLDLDQIPQFSQFVDFLKSINSLISNHLDSSTPLPNNINFSSWVAGAFATLLPHIIDGWDVAKNPTFCQSNLFQTFYDIYSFQQDLLSKSKLKNDPFKTDFSTSVLNAGLPTSDPNSLAFESSGKSHSEFDLVIIQFWVPKIKYFLNSEWNPLDPEPALLIFDSWNSPLISDYIKNNLINTVVSKKLISFLSQFSLPSLLQNTDNFNSQENMEIFLPHKWLHPWFLLLSEKTIKNDILPLVFKALGDFTEFWFYNTFSPKPTKLNFNSEVVRSSIVPWKSDLFTLDNHASENTHYSHHNRRTPDLIQTFISPIISKLLDPDILIIDAQNQTPQSLAPFLEFVEWYQVISHSNWHAIFRRKFMPAWASYLRTWLSTIDFPIPCGPDQVERAKTSLAHVSEWYLAWTALIPAEIKSSADIQNQIRICLWLMQSRLNVLEKKRMHLKPTTAPSRSSPSSQPIRL</sequence>
<accession>A0A1R0H4E3</accession>
<evidence type="ECO:0000256" key="14">
    <source>
        <dbReference type="SAM" id="Coils"/>
    </source>
</evidence>
<reference evidence="18 19" key="1">
    <citation type="journal article" date="2016" name="Mol. Biol. Evol.">
        <title>Genome-Wide Survey of Gut Fungi (Harpellales) Reveals the First Horizontally Transferred Ubiquitin Gene from a Mosquito Host.</title>
        <authorList>
            <person name="Wang Y."/>
            <person name="White M.M."/>
            <person name="Kvist S."/>
            <person name="Moncalvo J.M."/>
        </authorList>
    </citation>
    <scope>NUCLEOTIDE SEQUENCE [LARGE SCALE GENOMIC DNA]</scope>
    <source>
        <strain evidence="18 19">ALG-7-W6</strain>
    </source>
</reference>
<keyword evidence="5" id="KW-0479">Metal-binding</keyword>
<dbReference type="InterPro" id="IPR016192">
    <property type="entry name" value="APOBEC/CMP_deaminase_Zn-bd"/>
</dbReference>
<dbReference type="PROSITE" id="PS50174">
    <property type="entry name" value="G_PATCH"/>
    <property type="match status" value="1"/>
</dbReference>
<evidence type="ECO:0000256" key="5">
    <source>
        <dbReference type="ARBA" id="ARBA00022723"/>
    </source>
</evidence>
<dbReference type="OrthoDB" id="4822at2759"/>
<dbReference type="SMART" id="SM00443">
    <property type="entry name" value="G_patch"/>
    <property type="match status" value="1"/>
</dbReference>
<evidence type="ECO:0000256" key="2">
    <source>
        <dbReference type="ARBA" id="ARBA00004123"/>
    </source>
</evidence>
<dbReference type="SUPFAM" id="SSF53927">
    <property type="entry name" value="Cytidine deaminase-like"/>
    <property type="match status" value="1"/>
</dbReference>
<dbReference type="Gene3D" id="3.40.50.300">
    <property type="entry name" value="P-loop containing nucleotide triphosphate hydrolases"/>
    <property type="match status" value="1"/>
</dbReference>
<evidence type="ECO:0000256" key="11">
    <source>
        <dbReference type="ARBA" id="ARBA00038938"/>
    </source>
</evidence>
<feature type="region of interest" description="Disordered" evidence="15">
    <location>
        <begin position="487"/>
        <end position="511"/>
    </location>
</feature>
<dbReference type="GO" id="GO:0000390">
    <property type="term" value="P:spliceosomal complex disassembly"/>
    <property type="evidence" value="ECO:0007669"/>
    <property type="project" value="InterPro"/>
</dbReference>
<evidence type="ECO:0000256" key="7">
    <source>
        <dbReference type="ARBA" id="ARBA00022801"/>
    </source>
</evidence>
<dbReference type="PANTHER" id="PTHR23329">
    <property type="entry name" value="TUFTELIN-INTERACTING PROTEIN 11-RELATED"/>
    <property type="match status" value="1"/>
</dbReference>
<dbReference type="Proteomes" id="UP000187455">
    <property type="component" value="Unassembled WGS sequence"/>
</dbReference>
<keyword evidence="4" id="KW-0507">mRNA processing</keyword>
<feature type="region of interest" description="Disordered" evidence="15">
    <location>
        <begin position="571"/>
        <end position="593"/>
    </location>
</feature>
<dbReference type="CDD" id="cd01286">
    <property type="entry name" value="deoxycytidylate_deaminase"/>
    <property type="match status" value="1"/>
</dbReference>
<dbReference type="GO" id="GO:0008270">
    <property type="term" value="F:zinc ion binding"/>
    <property type="evidence" value="ECO:0007669"/>
    <property type="project" value="InterPro"/>
</dbReference>
<keyword evidence="8" id="KW-0862">Zinc</keyword>
<evidence type="ECO:0000256" key="10">
    <source>
        <dbReference type="ARBA" id="ARBA00023242"/>
    </source>
</evidence>
<comment type="cofactor">
    <cofactor evidence="1">
        <name>Zn(2+)</name>
        <dbReference type="ChEBI" id="CHEBI:29105"/>
    </cofactor>
</comment>
<evidence type="ECO:0000256" key="8">
    <source>
        <dbReference type="ARBA" id="ARBA00022833"/>
    </source>
</evidence>
<feature type="compositionally biased region" description="Low complexity" evidence="15">
    <location>
        <begin position="572"/>
        <end position="589"/>
    </location>
</feature>
<feature type="region of interest" description="Disordered" evidence="15">
    <location>
        <begin position="367"/>
        <end position="394"/>
    </location>
</feature>
<dbReference type="PROSITE" id="PS51747">
    <property type="entry name" value="CYT_DCMP_DEAMINASES_2"/>
    <property type="match status" value="1"/>
</dbReference>
<dbReference type="GO" id="GO:0071008">
    <property type="term" value="C:U2-type post-mRNA release spliceosomal complex"/>
    <property type="evidence" value="ECO:0007669"/>
    <property type="project" value="TreeGrafter"/>
</dbReference>
<feature type="coiled-coil region" evidence="14">
    <location>
        <begin position="665"/>
        <end position="692"/>
    </location>
</feature>
<gene>
    <name evidence="18" type="ORF">AYI68_g1805</name>
</gene>
<dbReference type="FunFam" id="3.40.140.10:FF:000035">
    <property type="entry name" value="dCMP deaminase"/>
    <property type="match status" value="1"/>
</dbReference>
<comment type="subcellular location">
    <subcellularLocation>
        <location evidence="2">Nucleus</location>
    </subcellularLocation>
</comment>
<dbReference type="GO" id="GO:0003676">
    <property type="term" value="F:nucleic acid binding"/>
    <property type="evidence" value="ECO:0007669"/>
    <property type="project" value="InterPro"/>
</dbReference>
<feature type="compositionally biased region" description="Low complexity" evidence="15">
    <location>
        <begin position="306"/>
        <end position="326"/>
    </location>
</feature>
<comment type="similarity">
    <text evidence="3">Belongs to the TFP11/STIP family.</text>
</comment>
<dbReference type="InterPro" id="IPR002125">
    <property type="entry name" value="CMP_dCMP_dom"/>
</dbReference>
<evidence type="ECO:0000256" key="1">
    <source>
        <dbReference type="ARBA" id="ARBA00001947"/>
    </source>
</evidence>
<dbReference type="InterPro" id="IPR045211">
    <property type="entry name" value="TFP11/STIP/Ntr1"/>
</dbReference>
<dbReference type="InterPro" id="IPR000467">
    <property type="entry name" value="G_patch_dom"/>
</dbReference>
<evidence type="ECO:0000256" key="9">
    <source>
        <dbReference type="ARBA" id="ARBA00023187"/>
    </source>
</evidence>
<evidence type="ECO:0000259" key="17">
    <source>
        <dbReference type="PROSITE" id="PS51747"/>
    </source>
</evidence>
<dbReference type="Pfam" id="PF01585">
    <property type="entry name" value="G-patch"/>
    <property type="match status" value="1"/>
</dbReference>
<dbReference type="InterPro" id="IPR016193">
    <property type="entry name" value="Cytidine_deaminase-like"/>
</dbReference>
<dbReference type="InterPro" id="IPR035105">
    <property type="entry name" value="Deoxycytidylate_deaminase_dom"/>
</dbReference>
<dbReference type="STRING" id="133383.A0A1R0H4E3"/>
<evidence type="ECO:0000256" key="3">
    <source>
        <dbReference type="ARBA" id="ARBA00010900"/>
    </source>
</evidence>
<dbReference type="PANTHER" id="PTHR23329:SF1">
    <property type="entry name" value="TUFTELIN-INTERACTING PROTEIN 11"/>
    <property type="match status" value="1"/>
</dbReference>
<evidence type="ECO:0000259" key="16">
    <source>
        <dbReference type="PROSITE" id="PS50174"/>
    </source>
</evidence>
<dbReference type="AlphaFoldDB" id="A0A1R0H4E3"/>
<keyword evidence="6" id="KW-0747">Spliceosome</keyword>
<dbReference type="Gene3D" id="3.40.140.10">
    <property type="entry name" value="Cytidine Deaminase, domain 2"/>
    <property type="match status" value="1"/>
</dbReference>
<dbReference type="SUPFAM" id="SSF52540">
    <property type="entry name" value="P-loop containing nucleoside triphosphate hydrolases"/>
    <property type="match status" value="1"/>
</dbReference>
<protein>
    <recommendedName>
        <fullName evidence="13">Deoxycytidylate deaminase</fullName>
        <ecNumber evidence="11">3.5.4.12</ecNumber>
    </recommendedName>
    <alternativeName>
        <fullName evidence="12">dCMP deaminase</fullName>
    </alternativeName>
</protein>
<keyword evidence="10" id="KW-0539">Nucleus</keyword>
<evidence type="ECO:0000313" key="18">
    <source>
        <dbReference type="EMBL" id="OLY84040.1"/>
    </source>
</evidence>
<feature type="compositionally biased region" description="Low complexity" evidence="15">
    <location>
        <begin position="1193"/>
        <end position="1205"/>
    </location>
</feature>
<dbReference type="InterPro" id="IPR027417">
    <property type="entry name" value="P-loop_NTPase"/>
</dbReference>
<dbReference type="InterPro" id="IPR022783">
    <property type="entry name" value="GCFC_dom"/>
</dbReference>
<dbReference type="GO" id="GO:0004132">
    <property type="term" value="F:dCMP deaminase activity"/>
    <property type="evidence" value="ECO:0007669"/>
    <property type="project" value="UniProtKB-EC"/>
</dbReference>
<feature type="compositionally biased region" description="Polar residues" evidence="15">
    <location>
        <begin position="424"/>
        <end position="468"/>
    </location>
</feature>
<dbReference type="InterPro" id="IPR022159">
    <property type="entry name" value="STIP/TFIP11_N"/>
</dbReference>
<evidence type="ECO:0000256" key="4">
    <source>
        <dbReference type="ARBA" id="ARBA00022664"/>
    </source>
</evidence>
<dbReference type="EMBL" id="LSSL01000644">
    <property type="protein sequence ID" value="OLY84040.1"/>
    <property type="molecule type" value="Genomic_DNA"/>
</dbReference>
<dbReference type="Pfam" id="PF00383">
    <property type="entry name" value="dCMP_cyt_deam_1"/>
    <property type="match status" value="1"/>
</dbReference>
<evidence type="ECO:0000256" key="6">
    <source>
        <dbReference type="ARBA" id="ARBA00022728"/>
    </source>
</evidence>
<dbReference type="EC" id="3.5.4.12" evidence="11"/>
<dbReference type="Pfam" id="PF07842">
    <property type="entry name" value="GCFC"/>
    <property type="match status" value="1"/>
</dbReference>
<organism evidence="18 19">
    <name type="scientific">Smittium mucronatum</name>
    <dbReference type="NCBI Taxonomy" id="133383"/>
    <lineage>
        <taxon>Eukaryota</taxon>
        <taxon>Fungi</taxon>
        <taxon>Fungi incertae sedis</taxon>
        <taxon>Zoopagomycota</taxon>
        <taxon>Kickxellomycotina</taxon>
        <taxon>Harpellomycetes</taxon>
        <taxon>Harpellales</taxon>
        <taxon>Legeriomycetaceae</taxon>
        <taxon>Smittium</taxon>
    </lineage>
</organism>
<keyword evidence="7" id="KW-0378">Hydrolase</keyword>
<dbReference type="Pfam" id="PF12457">
    <property type="entry name" value="TIP_N"/>
    <property type="match status" value="1"/>
</dbReference>
<keyword evidence="14" id="KW-0175">Coiled coil</keyword>
<feature type="domain" description="G-patch" evidence="16">
    <location>
        <begin position="511"/>
        <end position="557"/>
    </location>
</feature>
<keyword evidence="9" id="KW-0508">mRNA splicing</keyword>